<comment type="function">
    <text evidence="1">General (non sugar-specific) component of the phosphoenolpyruvate-dependent sugar phosphotransferase system (sugar PTS). This major carbohydrate active-transport system catalyzes the phosphorylation of incoming sugar substrates concomitantly with their translocation across the cell membrane. The phosphoryl group from phosphoenolpyruvate (PEP) is transferred to the phosphoryl carrier protein HPr by enzyme I. Phospho-HPr then transfers it to the PTS EIIA domain.</text>
</comment>
<feature type="compositionally biased region" description="Low complexity" evidence="6">
    <location>
        <begin position="91"/>
        <end position="118"/>
    </location>
</feature>
<gene>
    <name evidence="8" type="ORF">FHU37_002593</name>
</gene>
<keyword evidence="9" id="KW-1185">Reference proteome</keyword>
<dbReference type="GO" id="GO:0005737">
    <property type="term" value="C:cytoplasm"/>
    <property type="evidence" value="ECO:0007669"/>
    <property type="project" value="UniProtKB-SubCell"/>
</dbReference>
<dbReference type="InterPro" id="IPR001020">
    <property type="entry name" value="PTS_HPr_His_P_site"/>
</dbReference>
<dbReference type="Gene3D" id="3.30.1340.10">
    <property type="entry name" value="HPr-like"/>
    <property type="match status" value="1"/>
</dbReference>
<evidence type="ECO:0000313" key="9">
    <source>
        <dbReference type="Proteomes" id="UP000567795"/>
    </source>
</evidence>
<dbReference type="PROSITE" id="PS51350">
    <property type="entry name" value="PTS_HPR_DOM"/>
    <property type="match status" value="1"/>
</dbReference>
<dbReference type="RefSeq" id="WP_179814355.1">
    <property type="nucleotide sequence ID" value="NZ_JACBZD010000001.1"/>
</dbReference>
<evidence type="ECO:0000256" key="1">
    <source>
        <dbReference type="ARBA" id="ARBA00003681"/>
    </source>
</evidence>
<name>A0A852ZWM0_9ACTN</name>
<dbReference type="NCBIfam" id="TIGR01003">
    <property type="entry name" value="PTS_HPr_family"/>
    <property type="match status" value="1"/>
</dbReference>
<keyword evidence="4" id="KW-0963">Cytoplasm</keyword>
<evidence type="ECO:0000256" key="4">
    <source>
        <dbReference type="ARBA" id="ARBA00022490"/>
    </source>
</evidence>
<evidence type="ECO:0000313" key="8">
    <source>
        <dbReference type="EMBL" id="NYI05650.1"/>
    </source>
</evidence>
<sequence>MYERLVAVGSRVGLHARPAAIFTKAAAGRQVKVTIRRPDGDPVNARSMLSVLALGVRHGEEVVLAAEGDGAEQAVDELAEMLATDLDEEPAPGTAAEAGKAAAEAGEAASGAAAATGV</sequence>
<evidence type="ECO:0000259" key="7">
    <source>
        <dbReference type="PROSITE" id="PS51350"/>
    </source>
</evidence>
<dbReference type="PANTHER" id="PTHR33705">
    <property type="entry name" value="PHOSPHOCARRIER PROTEIN HPR"/>
    <property type="match status" value="1"/>
</dbReference>
<accession>A0A852ZWM0</accession>
<dbReference type="AlphaFoldDB" id="A0A852ZWM0"/>
<feature type="region of interest" description="Disordered" evidence="6">
    <location>
        <begin position="86"/>
        <end position="118"/>
    </location>
</feature>
<dbReference type="PRINTS" id="PR00107">
    <property type="entry name" value="PHOSPHOCPHPR"/>
</dbReference>
<dbReference type="InterPro" id="IPR000032">
    <property type="entry name" value="HPr-like"/>
</dbReference>
<dbReference type="Proteomes" id="UP000567795">
    <property type="component" value="Unassembled WGS sequence"/>
</dbReference>
<dbReference type="SUPFAM" id="SSF55594">
    <property type="entry name" value="HPr-like"/>
    <property type="match status" value="1"/>
</dbReference>
<proteinExistence type="predicted"/>
<dbReference type="EMBL" id="JACBZD010000001">
    <property type="protein sequence ID" value="NYI05650.1"/>
    <property type="molecule type" value="Genomic_DNA"/>
</dbReference>
<evidence type="ECO:0000256" key="3">
    <source>
        <dbReference type="ARBA" id="ARBA00020422"/>
    </source>
</evidence>
<dbReference type="InterPro" id="IPR050399">
    <property type="entry name" value="HPr"/>
</dbReference>
<evidence type="ECO:0000256" key="6">
    <source>
        <dbReference type="SAM" id="MobiDB-lite"/>
    </source>
</evidence>
<dbReference type="PANTHER" id="PTHR33705:SF2">
    <property type="entry name" value="PHOSPHOCARRIER PROTEIN NPR"/>
    <property type="match status" value="1"/>
</dbReference>
<evidence type="ECO:0000256" key="2">
    <source>
        <dbReference type="ARBA" id="ARBA00004496"/>
    </source>
</evidence>
<keyword evidence="5" id="KW-0598">Phosphotransferase system</keyword>
<protein>
    <recommendedName>
        <fullName evidence="3">Phosphocarrier protein HPr</fullName>
    </recommendedName>
</protein>
<comment type="caution">
    <text evidence="8">The sequence shown here is derived from an EMBL/GenBank/DDBJ whole genome shotgun (WGS) entry which is preliminary data.</text>
</comment>
<feature type="domain" description="HPr" evidence="7">
    <location>
        <begin position="1"/>
        <end position="89"/>
    </location>
</feature>
<comment type="subcellular location">
    <subcellularLocation>
        <location evidence="2">Cytoplasm</location>
    </subcellularLocation>
</comment>
<dbReference type="GO" id="GO:0009401">
    <property type="term" value="P:phosphoenolpyruvate-dependent sugar phosphotransferase system"/>
    <property type="evidence" value="ECO:0007669"/>
    <property type="project" value="UniProtKB-KW"/>
</dbReference>
<dbReference type="Pfam" id="PF00381">
    <property type="entry name" value="PTS-HPr"/>
    <property type="match status" value="1"/>
</dbReference>
<dbReference type="InterPro" id="IPR035895">
    <property type="entry name" value="HPr-like_sf"/>
</dbReference>
<reference evidence="8 9" key="1">
    <citation type="submission" date="2020-07" db="EMBL/GenBank/DDBJ databases">
        <title>Sequencing the genomes of 1000 actinobacteria strains.</title>
        <authorList>
            <person name="Klenk H.-P."/>
        </authorList>
    </citation>
    <scope>NUCLEOTIDE SEQUENCE [LARGE SCALE GENOMIC DNA]</scope>
    <source>
        <strain evidence="8 9">DSM 42178</strain>
    </source>
</reference>
<evidence type="ECO:0000256" key="5">
    <source>
        <dbReference type="ARBA" id="ARBA00022683"/>
    </source>
</evidence>
<organism evidence="8 9">
    <name type="scientific">Allostreptomyces psammosilenae</name>
    <dbReference type="NCBI Taxonomy" id="1892865"/>
    <lineage>
        <taxon>Bacteria</taxon>
        <taxon>Bacillati</taxon>
        <taxon>Actinomycetota</taxon>
        <taxon>Actinomycetes</taxon>
        <taxon>Kitasatosporales</taxon>
        <taxon>Streptomycetaceae</taxon>
        <taxon>Allostreptomyces</taxon>
    </lineage>
</organism>
<dbReference type="PROSITE" id="PS00369">
    <property type="entry name" value="PTS_HPR_HIS"/>
    <property type="match status" value="1"/>
</dbReference>
<dbReference type="CDD" id="cd00367">
    <property type="entry name" value="PTS-HPr_like"/>
    <property type="match status" value="1"/>
</dbReference>